<dbReference type="InterPro" id="IPR011989">
    <property type="entry name" value="ARM-like"/>
</dbReference>
<dbReference type="PANTHER" id="PTHR22849">
    <property type="entry name" value="WDSAM1 PROTEIN"/>
    <property type="match status" value="1"/>
</dbReference>
<dbReference type="InterPro" id="IPR003613">
    <property type="entry name" value="Ubox_domain"/>
</dbReference>
<evidence type="ECO:0000256" key="3">
    <source>
        <dbReference type="ARBA" id="ARBA00022679"/>
    </source>
</evidence>
<comment type="catalytic activity">
    <reaction evidence="1 5">
        <text>S-ubiquitinyl-[E2 ubiquitin-conjugating enzyme]-L-cysteine + [acceptor protein]-L-lysine = [E2 ubiquitin-conjugating enzyme]-L-cysteine + N(6)-ubiquitinyl-[acceptor protein]-L-lysine.</text>
        <dbReference type="EC" id="2.3.2.27"/>
    </reaction>
</comment>
<dbReference type="PROSITE" id="PS51698">
    <property type="entry name" value="U_BOX"/>
    <property type="match status" value="1"/>
</dbReference>
<dbReference type="CDD" id="cd16664">
    <property type="entry name" value="RING-Ubox_PUB"/>
    <property type="match status" value="1"/>
</dbReference>
<dbReference type="InterPro" id="IPR016024">
    <property type="entry name" value="ARM-type_fold"/>
</dbReference>
<dbReference type="Pfam" id="PF25598">
    <property type="entry name" value="ARM_PUB"/>
    <property type="match status" value="1"/>
</dbReference>
<dbReference type="GO" id="GO:0061630">
    <property type="term" value="F:ubiquitin protein ligase activity"/>
    <property type="evidence" value="ECO:0007669"/>
    <property type="project" value="UniProtKB-UniRule"/>
</dbReference>
<organism evidence="7 8">
    <name type="scientific">Cuscuta australis</name>
    <dbReference type="NCBI Taxonomy" id="267555"/>
    <lineage>
        <taxon>Eukaryota</taxon>
        <taxon>Viridiplantae</taxon>
        <taxon>Streptophyta</taxon>
        <taxon>Embryophyta</taxon>
        <taxon>Tracheophyta</taxon>
        <taxon>Spermatophyta</taxon>
        <taxon>Magnoliopsida</taxon>
        <taxon>eudicotyledons</taxon>
        <taxon>Gunneridae</taxon>
        <taxon>Pentapetalae</taxon>
        <taxon>asterids</taxon>
        <taxon>lamiids</taxon>
        <taxon>Solanales</taxon>
        <taxon>Convolvulaceae</taxon>
        <taxon>Cuscuteae</taxon>
        <taxon>Cuscuta</taxon>
        <taxon>Cuscuta subgen. Grammica</taxon>
        <taxon>Cuscuta sect. Cleistogrammica</taxon>
    </lineage>
</organism>
<name>A0A328DGI1_9ASTE</name>
<dbReference type="SUPFAM" id="SSF48371">
    <property type="entry name" value="ARM repeat"/>
    <property type="match status" value="1"/>
</dbReference>
<dbReference type="AlphaFoldDB" id="A0A328DGI1"/>
<dbReference type="InterPro" id="IPR045210">
    <property type="entry name" value="RING-Ubox_PUB"/>
</dbReference>
<dbReference type="GO" id="GO:0016567">
    <property type="term" value="P:protein ubiquitination"/>
    <property type="evidence" value="ECO:0007669"/>
    <property type="project" value="UniProtKB-UniRule"/>
</dbReference>
<feature type="domain" description="U-box" evidence="6">
    <location>
        <begin position="5"/>
        <end position="83"/>
    </location>
</feature>
<dbReference type="Pfam" id="PF04564">
    <property type="entry name" value="U-box"/>
    <property type="match status" value="1"/>
</dbReference>
<dbReference type="InterPro" id="IPR013083">
    <property type="entry name" value="Znf_RING/FYVE/PHD"/>
</dbReference>
<comment type="function">
    <text evidence="5">Functions as an E3 ubiquitin ligase.</text>
</comment>
<dbReference type="UniPathway" id="UPA00143"/>
<evidence type="ECO:0000256" key="5">
    <source>
        <dbReference type="RuleBase" id="RU369093"/>
    </source>
</evidence>
<sequence>MEDVQVPPYFLCPISLEIMKDPVTISTGITYDRQSIERWMLSTKKTTTCPVTQQPLPHDDLVIIPNVTLGRLIRSWCAINAPRGVERVPTPKPPASASQISRLLREASSTREMQAKCVQDLRRMASQCETNKRLMESAGVPEFLAAVVKSNARDGTSSDDPACHALCLLKELRLSEAGLKSILGRDTQFVDALIRAMQRGSYESRANAVKLLESMLEFADPLQITSLNLSFFRELVLVLREDSSSKSALRVLASVCRKGRNRIKAAEAGAVAALIDLLLDSTEKRSCESALVVLDQLCQCPEGRAELLKHAAGLAVVSKKILRVSEAATERGVRILHSVSRFSASRSVAQEMLQMGVGAKLCMVIQVDCGSKTRERAAEILKLHAKDWKNSHQCIPLLSLIYPTHGS</sequence>
<proteinExistence type="predicted"/>
<dbReference type="EC" id="2.3.2.27" evidence="5"/>
<keyword evidence="3 5" id="KW-0808">Transferase</keyword>
<gene>
    <name evidence="7" type="ORF">DM860_003403</name>
</gene>
<protein>
    <recommendedName>
        <fullName evidence="5 6">U-box domain-containing protein</fullName>
        <ecNumber evidence="5">2.3.2.27</ecNumber>
    </recommendedName>
    <alternativeName>
        <fullName evidence="5">RING-type E3 ubiquitin transferase PUB</fullName>
    </alternativeName>
</protein>
<accession>A0A328DGI1</accession>
<dbReference type="Gene3D" id="1.25.10.10">
    <property type="entry name" value="Leucine-rich Repeat Variant"/>
    <property type="match status" value="2"/>
</dbReference>
<evidence type="ECO:0000313" key="8">
    <source>
        <dbReference type="Proteomes" id="UP000249390"/>
    </source>
</evidence>
<reference evidence="7 8" key="1">
    <citation type="submission" date="2018-06" db="EMBL/GenBank/DDBJ databases">
        <title>The Genome of Cuscuta australis (Dodder) Provides Insight into the Evolution of Plant Parasitism.</title>
        <authorList>
            <person name="Liu H."/>
        </authorList>
    </citation>
    <scope>NUCLEOTIDE SEQUENCE [LARGE SCALE GENOMIC DNA]</scope>
    <source>
        <strain evidence="8">cv. Yunnan</strain>
        <tissue evidence="7">Vines</tissue>
    </source>
</reference>
<dbReference type="PANTHER" id="PTHR22849:SF132">
    <property type="entry name" value="E3 UBIQUITIN-PROTEIN LIGASE PUB23"/>
    <property type="match status" value="1"/>
</dbReference>
<comment type="caution">
    <text evidence="7">The sequence shown here is derived from an EMBL/GenBank/DDBJ whole genome shotgun (WGS) entry which is preliminary data.</text>
</comment>
<dbReference type="SUPFAM" id="SSF57850">
    <property type="entry name" value="RING/U-box"/>
    <property type="match status" value="1"/>
</dbReference>
<evidence type="ECO:0000259" key="6">
    <source>
        <dbReference type="PROSITE" id="PS51698"/>
    </source>
</evidence>
<evidence type="ECO:0000256" key="2">
    <source>
        <dbReference type="ARBA" id="ARBA00004906"/>
    </source>
</evidence>
<dbReference type="EMBL" id="NQVE01000142">
    <property type="protein sequence ID" value="RAL44644.1"/>
    <property type="molecule type" value="Genomic_DNA"/>
</dbReference>
<dbReference type="InterPro" id="IPR058678">
    <property type="entry name" value="ARM_PUB"/>
</dbReference>
<dbReference type="SMART" id="SM00504">
    <property type="entry name" value="Ubox"/>
    <property type="match status" value="1"/>
</dbReference>
<evidence type="ECO:0000313" key="7">
    <source>
        <dbReference type="EMBL" id="RAL44644.1"/>
    </source>
</evidence>
<dbReference type="InterPro" id="IPR045185">
    <property type="entry name" value="PUB22/23/24-like"/>
</dbReference>
<evidence type="ECO:0000256" key="1">
    <source>
        <dbReference type="ARBA" id="ARBA00000900"/>
    </source>
</evidence>
<comment type="pathway">
    <text evidence="2 5">Protein modification; protein ubiquitination.</text>
</comment>
<dbReference type="Proteomes" id="UP000249390">
    <property type="component" value="Unassembled WGS sequence"/>
</dbReference>
<keyword evidence="8" id="KW-1185">Reference proteome</keyword>
<keyword evidence="4 5" id="KW-0833">Ubl conjugation pathway</keyword>
<dbReference type="Gene3D" id="3.30.40.10">
    <property type="entry name" value="Zinc/RING finger domain, C3HC4 (zinc finger)"/>
    <property type="match status" value="1"/>
</dbReference>
<evidence type="ECO:0000256" key="4">
    <source>
        <dbReference type="ARBA" id="ARBA00022786"/>
    </source>
</evidence>